<keyword evidence="1" id="KW-0732">Signal</keyword>
<accession>A0A386H4L0</accession>
<dbReference type="InterPro" id="IPR006626">
    <property type="entry name" value="PbH1"/>
</dbReference>
<keyword evidence="5" id="KW-1185">Reference proteome</keyword>
<feature type="domain" description="Bacterial Ig-like" evidence="2">
    <location>
        <begin position="582"/>
        <end position="635"/>
    </location>
</feature>
<dbReference type="KEGG" id="cfer:D4Z93_09165"/>
<dbReference type="PANTHER" id="PTHR32256:SF17">
    <property type="entry name" value="EGF-LIKE DOMAIN-CONTAINING PROTEIN"/>
    <property type="match status" value="1"/>
</dbReference>
<dbReference type="InterPro" id="IPR032485">
    <property type="entry name" value="LRP1-like_beta_prop"/>
</dbReference>
<evidence type="ECO:0000256" key="1">
    <source>
        <dbReference type="SAM" id="SignalP"/>
    </source>
</evidence>
<feature type="domain" description="Prolow-density lipoprotein receptor-related protein 1-like beta-propeller" evidence="3">
    <location>
        <begin position="264"/>
        <end position="538"/>
    </location>
</feature>
<dbReference type="Pfam" id="PF07532">
    <property type="entry name" value="Big_4"/>
    <property type="match status" value="1"/>
</dbReference>
<dbReference type="InterPro" id="IPR011081">
    <property type="entry name" value="Big_4"/>
</dbReference>
<dbReference type="PANTHER" id="PTHR32256">
    <property type="match status" value="1"/>
</dbReference>
<dbReference type="InterPro" id="IPR053369">
    <property type="entry name" value="SrfA-induced_signal"/>
</dbReference>
<evidence type="ECO:0000259" key="2">
    <source>
        <dbReference type="Pfam" id="PF07532"/>
    </source>
</evidence>
<feature type="chain" id="PRO_5017221875" evidence="1">
    <location>
        <begin position="31"/>
        <end position="1290"/>
    </location>
</feature>
<proteinExistence type="predicted"/>
<dbReference type="OrthoDB" id="1676127at2"/>
<evidence type="ECO:0000259" key="3">
    <source>
        <dbReference type="Pfam" id="PF16472"/>
    </source>
</evidence>
<name>A0A386H4L0_9CLOT</name>
<evidence type="ECO:0000313" key="5">
    <source>
        <dbReference type="Proteomes" id="UP000266301"/>
    </source>
</evidence>
<dbReference type="SMART" id="SM00710">
    <property type="entry name" value="PbH1"/>
    <property type="match status" value="3"/>
</dbReference>
<feature type="signal peptide" evidence="1">
    <location>
        <begin position="1"/>
        <end position="30"/>
    </location>
</feature>
<dbReference type="Pfam" id="PF16472">
    <property type="entry name" value="DUF5050"/>
    <property type="match status" value="1"/>
</dbReference>
<dbReference type="Proteomes" id="UP000266301">
    <property type="component" value="Chromosome"/>
</dbReference>
<sequence length="1290" mass="138768">MRGVNKKMKRTKLLVLSVVLALGIPMTAHAFPSGKQVLVIGNRAYDISNIETLFTNSDFINYVSNNYKNMYYVDSTGGDGPKINDVFGEGTINEQELINRCGDRINYYSGVNESLSDYWVTQNGEYKMSSEVSDPNSPINTSQFITLELSSKAIAGNLYLYNFKIDKIVGVPGAAYYSVGSSSNKLQFSNNTSYMINVENIGTGIPIYIYSSDMKTKIATAMLTSSELTNSDGTAITEFTVKTVKFSSVINPISPIMSRWMVLGNMSNGGMLDCDSNYIYYVNTADGNKIYKKNSYGTENYAINNDSSGYITVYGDWIYYCNYSDGAKIYKVKIDGTERQKISDNKGTYLNVIGDKLYYINGSDRNRIYSLDSAGNSTKLGDDEASYLELGVNNNLFYSNVSNSRNLYQIDTYGNNVKVDNLDKSNPASYINVSINSSVAYYSSSDGYVYRSGDPYNPIKISIQTSSGLVTDKVSNINISNNTMYYKSLVDGGKLYKVGSNGGVAQKISNDSVDGIFVYSYNGTKDDVYYTKSGKLYMISGDDLNSSSTVPKATAITKPKSNLKIKSISTIPTVYTDASDSKKTIDKIDVLRYLPAKVSVTMSDGSILQIPVNWDITNYKAKNGIYTYSGTLVGYGNKVTVDFAIASTSQLNSGNTTAYNEVGKNDTVTINNSTLDSGDVVKVYDVKDSSKVAKTATIDQTGGTVIGGLDFGTYSGSVKITVTEPGKAEGTPYYAPFGPERGTAPSILGSTLANTKLEYSTDSTSDESLITISGIQLTLSSNDQIYVGSKTDASAAGEDDANWIDISSIDSKYGTWNSSTGVLTINGDKSIGWITVKEKDLKFGGNGLKIFIRQKGNPASQPAVFVVNPRISAPYGVTFDETNKMIRGTTSREEYSIDGGSTWNTCSDNNTYIGTFPQNIPVRVRIKATQATLASLETEQVMVTDMSGDYTNVAITNGNLNVDSNGTPYSDSEGNYCSDNTIELKSSIPVTWRVTDSNGQSTSKASIKQLDSTHAILTGYENGVVTVIATSTDGSYLQGNLNVNISNQKVITVNDSTQLNNAVNAGIKVIKLIGIGGNYYLNSLPGSGTLAIVGQDTSSVLNISGNLASVGSNISNLSLKNMTVRGNGSSSVGDFITVSSGMFTADNVSFDSINGSSIISQAGGNIDVKNCRFLPSNKIIQNIVANNGSIKNNTFTGNSGQTNELGALNASGNVIIQGNTFTNYLNNDGYAIKLSSGFSSSNVGGVSRDSWNIINNCNIGIWLPSGDNTTLNTNNSIDVKTVSQPIKVTN</sequence>
<organism evidence="4 5">
    <name type="scientific">Clostridium fermenticellae</name>
    <dbReference type="NCBI Taxonomy" id="2068654"/>
    <lineage>
        <taxon>Bacteria</taxon>
        <taxon>Bacillati</taxon>
        <taxon>Bacillota</taxon>
        <taxon>Clostridia</taxon>
        <taxon>Eubacteriales</taxon>
        <taxon>Clostridiaceae</taxon>
        <taxon>Clostridium</taxon>
    </lineage>
</organism>
<gene>
    <name evidence="4" type="ORF">D4Z93_09165</name>
</gene>
<evidence type="ECO:0000313" key="4">
    <source>
        <dbReference type="EMBL" id="AYD40691.1"/>
    </source>
</evidence>
<dbReference type="SUPFAM" id="SSF82171">
    <property type="entry name" value="DPP6 N-terminal domain-like"/>
    <property type="match status" value="1"/>
</dbReference>
<protein>
    <submittedName>
        <fullName evidence="4">DUF5050 domain-containing protein</fullName>
    </submittedName>
</protein>
<dbReference type="InterPro" id="IPR011050">
    <property type="entry name" value="Pectin_lyase_fold/virulence"/>
</dbReference>
<dbReference type="SUPFAM" id="SSF51126">
    <property type="entry name" value="Pectin lyase-like"/>
    <property type="match status" value="1"/>
</dbReference>
<dbReference type="EMBL" id="CP032416">
    <property type="protein sequence ID" value="AYD40691.1"/>
    <property type="molecule type" value="Genomic_DNA"/>
</dbReference>
<reference evidence="4 5" key="1">
    <citation type="journal article" date="2019" name="Int. J. Syst. Evol. Microbiol.">
        <title>Clostridium fermenticellae sp. nov., isolated from the mud in a fermentation cellar for the production of the Chinese liquor, baijiu.</title>
        <authorList>
            <person name="Xu P.X."/>
            <person name="Chai L.J."/>
            <person name="Qiu T."/>
            <person name="Zhang X.J."/>
            <person name="Lu Z.M."/>
            <person name="Xiao C."/>
            <person name="Wang S.T."/>
            <person name="Shen C.H."/>
            <person name="Shi J.S."/>
            <person name="Xu Z.H."/>
        </authorList>
    </citation>
    <scope>NUCLEOTIDE SEQUENCE [LARGE SCALE GENOMIC DNA]</scope>
    <source>
        <strain evidence="4 5">JN500901</strain>
    </source>
</reference>
<dbReference type="SUPFAM" id="SSF63825">
    <property type="entry name" value="YWTD domain"/>
    <property type="match status" value="1"/>
</dbReference>